<feature type="transmembrane region" description="Helical" evidence="1">
    <location>
        <begin position="102"/>
        <end position="121"/>
    </location>
</feature>
<organism evidence="2 3">
    <name type="scientific">Thalassomonas actiniarum</name>
    <dbReference type="NCBI Taxonomy" id="485447"/>
    <lineage>
        <taxon>Bacteria</taxon>
        <taxon>Pseudomonadati</taxon>
        <taxon>Pseudomonadota</taxon>
        <taxon>Gammaproteobacteria</taxon>
        <taxon>Alteromonadales</taxon>
        <taxon>Colwelliaceae</taxon>
        <taxon>Thalassomonas</taxon>
    </lineage>
</organism>
<feature type="transmembrane region" description="Helical" evidence="1">
    <location>
        <begin position="61"/>
        <end position="82"/>
    </location>
</feature>
<dbReference type="EMBL" id="CP059735">
    <property type="protein sequence ID" value="WDE01069.1"/>
    <property type="molecule type" value="Genomic_DNA"/>
</dbReference>
<keyword evidence="1" id="KW-0812">Transmembrane</keyword>
<sequence length="125" mass="13934">MYFIAGFGLLLMLLSSVMVASPRYWSDGIVKFSQKPYFHWFEVISRLVGGGLLISYHQVSLYPKLILGLGVLLIAVAFGLVIYGSEKHRNFAVWSAKKFKPVFRGAGFGAFIFGLFLVYVANPGF</sequence>
<dbReference type="KEGG" id="tact:SG35_010785"/>
<evidence type="ECO:0000313" key="3">
    <source>
        <dbReference type="Proteomes" id="UP000032568"/>
    </source>
</evidence>
<gene>
    <name evidence="2" type="ORF">SG35_010785</name>
</gene>
<proteinExistence type="predicted"/>
<keyword evidence="1" id="KW-1133">Transmembrane helix</keyword>
<reference evidence="2 3" key="1">
    <citation type="journal article" date="2015" name="Genome Announc.">
        <title>Draft Genome Sequences of Marine Isolates of Thalassomonas viridans and Thalassomonas actiniarum.</title>
        <authorList>
            <person name="Olonade I."/>
            <person name="van Zyl L.J."/>
            <person name="Trindade M."/>
        </authorList>
    </citation>
    <scope>NUCLEOTIDE SEQUENCE [LARGE SCALE GENOMIC DNA]</scope>
    <source>
        <strain evidence="2 3">A5K-106</strain>
    </source>
</reference>
<accession>A0AAE9YVF8</accession>
<keyword evidence="3" id="KW-1185">Reference proteome</keyword>
<dbReference type="AlphaFoldDB" id="A0AAE9YVF8"/>
<evidence type="ECO:0000313" key="2">
    <source>
        <dbReference type="EMBL" id="WDE01069.1"/>
    </source>
</evidence>
<protein>
    <submittedName>
        <fullName evidence="2">Uncharacterized protein</fullName>
    </submittedName>
</protein>
<reference evidence="2 3" key="2">
    <citation type="journal article" date="2022" name="Mar. Drugs">
        <title>Bioassay-Guided Fractionation Leads to the Detection of Cholic Acid Generated by the Rare Thalassomonas sp.</title>
        <authorList>
            <person name="Pheiffer F."/>
            <person name="Schneider Y.K."/>
            <person name="Hansen E.H."/>
            <person name="Andersen J.H."/>
            <person name="Isaksson J."/>
            <person name="Busche T."/>
            <person name="R C."/>
            <person name="Kalinowski J."/>
            <person name="Zyl L.V."/>
            <person name="Trindade M."/>
        </authorList>
    </citation>
    <scope>NUCLEOTIDE SEQUENCE [LARGE SCALE GENOMIC DNA]</scope>
    <source>
        <strain evidence="2 3">A5K-106</strain>
    </source>
</reference>
<keyword evidence="1" id="KW-0472">Membrane</keyword>
<name>A0AAE9YVF8_9GAMM</name>
<dbReference type="Proteomes" id="UP000032568">
    <property type="component" value="Chromosome"/>
</dbReference>
<dbReference type="RefSeq" id="WP_044833499.1">
    <property type="nucleotide sequence ID" value="NZ_CP059735.1"/>
</dbReference>
<evidence type="ECO:0000256" key="1">
    <source>
        <dbReference type="SAM" id="Phobius"/>
    </source>
</evidence>